<proteinExistence type="predicted"/>
<reference evidence="4 5" key="1">
    <citation type="journal article" date="2020" name="Nat. Commun.">
        <title>Genome of Tripterygium wilfordii and identification of cytochrome P450 involved in triptolide biosynthesis.</title>
        <authorList>
            <person name="Tu L."/>
            <person name="Su P."/>
            <person name="Zhang Z."/>
            <person name="Gao L."/>
            <person name="Wang J."/>
            <person name="Hu T."/>
            <person name="Zhou J."/>
            <person name="Zhang Y."/>
            <person name="Zhao Y."/>
            <person name="Liu Y."/>
            <person name="Song Y."/>
            <person name="Tong Y."/>
            <person name="Lu Y."/>
            <person name="Yang J."/>
            <person name="Xu C."/>
            <person name="Jia M."/>
            <person name="Peters R.J."/>
            <person name="Huang L."/>
            <person name="Gao W."/>
        </authorList>
    </citation>
    <scope>NUCLEOTIDE SEQUENCE [LARGE SCALE GENOMIC DNA]</scope>
    <source>
        <strain evidence="5">cv. XIE 37</strain>
        <tissue evidence="4">Leaf</tissue>
    </source>
</reference>
<dbReference type="EMBL" id="JAAARO010000006">
    <property type="protein sequence ID" value="KAF5746895.1"/>
    <property type="molecule type" value="Genomic_DNA"/>
</dbReference>
<dbReference type="PANTHER" id="PTHR46700:SF1">
    <property type="entry name" value="ARM REPEAT SUPERFAMILY PROTEIN"/>
    <property type="match status" value="1"/>
</dbReference>
<keyword evidence="5" id="KW-1185">Reference proteome</keyword>
<evidence type="ECO:0000313" key="5">
    <source>
        <dbReference type="Proteomes" id="UP000593562"/>
    </source>
</evidence>
<dbReference type="Gene3D" id="1.25.10.10">
    <property type="entry name" value="Leucine-rich Repeat Variant"/>
    <property type="match status" value="2"/>
</dbReference>
<evidence type="ECO:0000256" key="1">
    <source>
        <dbReference type="ARBA" id="ARBA00022737"/>
    </source>
</evidence>
<comment type="caution">
    <text evidence="4">The sequence shown here is derived from an EMBL/GenBank/DDBJ whole genome shotgun (WGS) entry which is preliminary data.</text>
</comment>
<feature type="repeat" description="ARM" evidence="2">
    <location>
        <begin position="81"/>
        <end position="123"/>
    </location>
</feature>
<gene>
    <name evidence="4" type="ORF">HS088_TW06G01071</name>
</gene>
<dbReference type="SMART" id="SM00185">
    <property type="entry name" value="ARM"/>
    <property type="match status" value="4"/>
</dbReference>
<dbReference type="InterPro" id="IPR011989">
    <property type="entry name" value="ARM-like"/>
</dbReference>
<dbReference type="OrthoDB" id="3245100at2759"/>
<evidence type="ECO:0000313" key="4">
    <source>
        <dbReference type="EMBL" id="KAF5746895.1"/>
    </source>
</evidence>
<dbReference type="Pfam" id="PF25598">
    <property type="entry name" value="ARM_PUB"/>
    <property type="match status" value="1"/>
</dbReference>
<sequence>MEDLVMENLFNGDKESQIRAATELGRLKSKQRQYLADRGVIVPLVSMLQSQDYEAIEAALFALLSLACGSERNKRRIVKSGVIPMLLQLLQSQNPLLIEHTLAAMLILSACSANKLVIASSGAVQVLIETLGGDYANDSNMNNISIQAKLDAIATLHNLSTCHQIVPLIVSSGVVFPLLHLIQGNEKSSEMVEKAIMLLENVISLSENALQETASTGGAIRALVEAIEDGSPQCKEHSAEILLLICQICRETYRGLILREGVMPGLLQLSVDGTWKAKEIAQNLLLLLRDGSSYCSRSNQSKHELIEQVMQEIDAQGDGTTLRLVEDMIAKLST</sequence>
<dbReference type="InterPro" id="IPR016024">
    <property type="entry name" value="ARM-type_fold"/>
</dbReference>
<feature type="repeat" description="ARM" evidence="2">
    <location>
        <begin position="173"/>
        <end position="217"/>
    </location>
</feature>
<dbReference type="PANTHER" id="PTHR46700">
    <property type="entry name" value="ARM REPEAT SUPERFAMILY PROTEIN"/>
    <property type="match status" value="1"/>
</dbReference>
<name>A0A7J7DKK6_TRIWF</name>
<keyword evidence="1" id="KW-0677">Repeat</keyword>
<dbReference type="AlphaFoldDB" id="A0A7J7DKK6"/>
<protein>
    <recommendedName>
        <fullName evidence="3">U-box domain-containing protein</fullName>
    </recommendedName>
</protein>
<dbReference type="FunFam" id="1.25.10.10:FF:000952">
    <property type="entry name" value="U-box domain-containing protein 4"/>
    <property type="match status" value="1"/>
</dbReference>
<organism evidence="4 5">
    <name type="scientific">Tripterygium wilfordii</name>
    <name type="common">Thunder God vine</name>
    <dbReference type="NCBI Taxonomy" id="458696"/>
    <lineage>
        <taxon>Eukaryota</taxon>
        <taxon>Viridiplantae</taxon>
        <taxon>Streptophyta</taxon>
        <taxon>Embryophyta</taxon>
        <taxon>Tracheophyta</taxon>
        <taxon>Spermatophyta</taxon>
        <taxon>Magnoliopsida</taxon>
        <taxon>eudicotyledons</taxon>
        <taxon>Gunneridae</taxon>
        <taxon>Pentapetalae</taxon>
        <taxon>rosids</taxon>
        <taxon>fabids</taxon>
        <taxon>Celastrales</taxon>
        <taxon>Celastraceae</taxon>
        <taxon>Tripterygium</taxon>
    </lineage>
</organism>
<dbReference type="Pfam" id="PF00514">
    <property type="entry name" value="Arm"/>
    <property type="match status" value="1"/>
</dbReference>
<dbReference type="FunCoup" id="A0A7J7DKK6">
    <property type="interactions" value="45"/>
</dbReference>
<dbReference type="InterPro" id="IPR058678">
    <property type="entry name" value="ARM_PUB"/>
</dbReference>
<evidence type="ECO:0000256" key="2">
    <source>
        <dbReference type="PROSITE-ProRule" id="PRU00259"/>
    </source>
</evidence>
<dbReference type="InterPro" id="IPR000225">
    <property type="entry name" value="Armadillo"/>
</dbReference>
<evidence type="ECO:0000259" key="3">
    <source>
        <dbReference type="Pfam" id="PF25598"/>
    </source>
</evidence>
<dbReference type="SUPFAM" id="SSF48371">
    <property type="entry name" value="ARM repeat"/>
    <property type="match status" value="1"/>
</dbReference>
<dbReference type="InParanoid" id="A0A7J7DKK6"/>
<accession>A0A7J7DKK6</accession>
<feature type="repeat" description="ARM" evidence="2">
    <location>
        <begin position="39"/>
        <end position="81"/>
    </location>
</feature>
<feature type="domain" description="U-box" evidence="3">
    <location>
        <begin position="151"/>
        <end position="293"/>
    </location>
</feature>
<dbReference type="PROSITE" id="PS50176">
    <property type="entry name" value="ARM_REPEAT"/>
    <property type="match status" value="3"/>
</dbReference>
<dbReference type="Proteomes" id="UP000593562">
    <property type="component" value="Unassembled WGS sequence"/>
</dbReference>